<gene>
    <name evidence="4" type="ORF">D3872_01860</name>
</gene>
<evidence type="ECO:0000259" key="3">
    <source>
        <dbReference type="Pfam" id="PF13511"/>
    </source>
</evidence>
<dbReference type="RefSeq" id="WP_119809214.1">
    <property type="nucleotide sequence ID" value="NZ_QYUP01000016.1"/>
</dbReference>
<keyword evidence="2" id="KW-0732">Signal</keyword>
<dbReference type="OrthoDB" id="5298561at2"/>
<sequence length="165" mass="18267">MTTRIFPAVIGFALMSAAPFAAADIYLCTDAQGRRELTDASRPGCKMLDVPGSIAAPPARKGPAQQPARIASTMSTATPADFPRVDSAQQRARDDDRRGILSEELRSEERRLAELRKEFNNGEPERQGNEKNYAKYQARVADMRDSISRSEQNVAALKRELSNIR</sequence>
<evidence type="ECO:0000256" key="1">
    <source>
        <dbReference type="SAM" id="MobiDB-lite"/>
    </source>
</evidence>
<evidence type="ECO:0000313" key="4">
    <source>
        <dbReference type="EMBL" id="RJG27035.1"/>
    </source>
</evidence>
<proteinExistence type="predicted"/>
<dbReference type="AlphaFoldDB" id="A0A418Y7R3"/>
<accession>A0A418Y7R3</accession>
<feature type="compositionally biased region" description="Basic and acidic residues" evidence="1">
    <location>
        <begin position="91"/>
        <end position="104"/>
    </location>
</feature>
<evidence type="ECO:0000313" key="5">
    <source>
        <dbReference type="Proteomes" id="UP000284006"/>
    </source>
</evidence>
<feature type="domain" description="DUF4124" evidence="3">
    <location>
        <begin position="13"/>
        <end position="78"/>
    </location>
</feature>
<evidence type="ECO:0000256" key="2">
    <source>
        <dbReference type="SAM" id="SignalP"/>
    </source>
</evidence>
<protein>
    <submittedName>
        <fullName evidence="4">DUF4124 domain-containing protein</fullName>
    </submittedName>
</protein>
<comment type="caution">
    <text evidence="4">The sequence shown here is derived from an EMBL/GenBank/DDBJ whole genome shotgun (WGS) entry which is preliminary data.</text>
</comment>
<feature type="signal peptide" evidence="2">
    <location>
        <begin position="1"/>
        <end position="23"/>
    </location>
</feature>
<keyword evidence="5" id="KW-1185">Reference proteome</keyword>
<dbReference type="Pfam" id="PF13511">
    <property type="entry name" value="DUF4124"/>
    <property type="match status" value="1"/>
</dbReference>
<reference evidence="4 5" key="1">
    <citation type="submission" date="2018-09" db="EMBL/GenBank/DDBJ databases">
        <authorList>
            <person name="Zhu H."/>
        </authorList>
    </citation>
    <scope>NUCLEOTIDE SEQUENCE [LARGE SCALE GENOMIC DNA]</scope>
    <source>
        <strain evidence="4 5">K1S02-61</strain>
    </source>
</reference>
<organism evidence="4 5">
    <name type="scientific">Massilia cavernae</name>
    <dbReference type="NCBI Taxonomy" id="2320864"/>
    <lineage>
        <taxon>Bacteria</taxon>
        <taxon>Pseudomonadati</taxon>
        <taxon>Pseudomonadota</taxon>
        <taxon>Betaproteobacteria</taxon>
        <taxon>Burkholderiales</taxon>
        <taxon>Oxalobacteraceae</taxon>
        <taxon>Telluria group</taxon>
        <taxon>Massilia</taxon>
    </lineage>
</organism>
<feature type="chain" id="PRO_5019351679" evidence="2">
    <location>
        <begin position="24"/>
        <end position="165"/>
    </location>
</feature>
<dbReference type="Proteomes" id="UP000284006">
    <property type="component" value="Unassembled WGS sequence"/>
</dbReference>
<feature type="region of interest" description="Disordered" evidence="1">
    <location>
        <begin position="53"/>
        <end position="104"/>
    </location>
</feature>
<name>A0A418Y7R3_9BURK</name>
<dbReference type="EMBL" id="QYUP01000016">
    <property type="protein sequence ID" value="RJG27035.1"/>
    <property type="molecule type" value="Genomic_DNA"/>
</dbReference>
<dbReference type="InterPro" id="IPR025392">
    <property type="entry name" value="DUF4124"/>
</dbReference>